<dbReference type="InterPro" id="IPR007801">
    <property type="entry name" value="MbnB/TglH/ChrH"/>
</dbReference>
<dbReference type="AlphaFoldDB" id="A0A0G3GR31"/>
<gene>
    <name evidence="1" type="ORF">VM99_25355</name>
</gene>
<reference evidence="1 2" key="1">
    <citation type="journal article" date="2015" name="Stand. Genomic Sci.">
        <title>Complete genome of Pseudomonas chlororaphis strain UFB2, a soil bacterium with antibacterial activity against bacterial canker pathogen of tomato.</title>
        <authorList>
            <person name="Deng P."/>
            <person name="Wang X."/>
            <person name="Baird S.M."/>
            <person name="Lu S.E."/>
        </authorList>
    </citation>
    <scope>NUCLEOTIDE SEQUENCE [LARGE SCALE GENOMIC DNA]</scope>
    <source>
        <strain evidence="1 2">UFB2</strain>
    </source>
</reference>
<dbReference type="Proteomes" id="UP000035212">
    <property type="component" value="Chromosome"/>
</dbReference>
<sequence>MISGDHRQASQTVRSLPRIGIGLRAPHYQAFLDGHPAVDWLEVHTENYLGPGGKDLHILQRLAQRYPISLHGVGLGIGSVHGFSSAHVERIRHLAAQVHPFLVSEHLSWGAIEGRCLNDLLPLPLVEASLELVCDRVDQVQDALGQQLLLENISTSLRYHGDTLGEAQFLAEVVKRTGSAVLLDLNNLYVNQCNHGECALAALEALDESAVREFHLAGHSQEEELLIDDHGSAVAEPVWSLYRSALRRFGPVPVLVEWDTRLPPLGELLDQVEIARTIAREVLHDT</sequence>
<dbReference type="EMBL" id="CP011020">
    <property type="protein sequence ID" value="AKK01227.1"/>
    <property type="molecule type" value="Genomic_DNA"/>
</dbReference>
<reference evidence="2" key="2">
    <citation type="submission" date="2015-03" db="EMBL/GenBank/DDBJ databases">
        <authorList>
            <person name="Deng P."/>
            <person name="Lu S."/>
        </authorList>
    </citation>
    <scope>NUCLEOTIDE SEQUENCE [LARGE SCALE GENOMIC DNA]</scope>
    <source>
        <strain evidence="2">UFB2</strain>
    </source>
</reference>
<evidence type="ECO:0000313" key="1">
    <source>
        <dbReference type="EMBL" id="AKK01227.1"/>
    </source>
</evidence>
<dbReference type="PATRIC" id="fig|587753.11.peg.5212"/>
<dbReference type="Pfam" id="PF05114">
    <property type="entry name" value="MbnB_TglH_ChrH"/>
    <property type="match status" value="1"/>
</dbReference>
<dbReference type="Gene3D" id="3.20.20.150">
    <property type="entry name" value="Divalent-metal-dependent TIM barrel enzymes"/>
    <property type="match status" value="1"/>
</dbReference>
<evidence type="ECO:0000313" key="2">
    <source>
        <dbReference type="Proteomes" id="UP000035212"/>
    </source>
</evidence>
<name>A0A0G3GR31_9PSED</name>
<dbReference type="PANTHER" id="PTHR42194">
    <property type="entry name" value="UPF0276 PROTEIN HI_1600"/>
    <property type="match status" value="1"/>
</dbReference>
<dbReference type="NCBIfam" id="NF003818">
    <property type="entry name" value="PRK05409.1"/>
    <property type="match status" value="1"/>
</dbReference>
<proteinExistence type="predicted"/>
<dbReference type="PANTHER" id="PTHR42194:SF1">
    <property type="entry name" value="UPF0276 PROTEIN HI_1600"/>
    <property type="match status" value="1"/>
</dbReference>
<organism evidence="1 2">
    <name type="scientific">Pseudomonas chlororaphis</name>
    <dbReference type="NCBI Taxonomy" id="587753"/>
    <lineage>
        <taxon>Bacteria</taxon>
        <taxon>Pseudomonadati</taxon>
        <taxon>Pseudomonadota</taxon>
        <taxon>Gammaproteobacteria</taxon>
        <taxon>Pseudomonadales</taxon>
        <taxon>Pseudomonadaceae</taxon>
        <taxon>Pseudomonas</taxon>
    </lineage>
</organism>
<protein>
    <submittedName>
        <fullName evidence="1">Uncharacterized protein</fullName>
    </submittedName>
</protein>
<accession>A0A0G3GR31</accession>